<feature type="compositionally biased region" description="Basic and acidic residues" evidence="1">
    <location>
        <begin position="53"/>
        <end position="64"/>
    </location>
</feature>
<name>A0A2A2K800_9BILA</name>
<feature type="compositionally biased region" description="Polar residues" evidence="1">
    <location>
        <begin position="35"/>
        <end position="52"/>
    </location>
</feature>
<comment type="caution">
    <text evidence="2">The sequence shown here is derived from an EMBL/GenBank/DDBJ whole genome shotgun (WGS) entry which is preliminary data.</text>
</comment>
<evidence type="ECO:0008006" key="4">
    <source>
        <dbReference type="Google" id="ProtNLM"/>
    </source>
</evidence>
<dbReference type="AlphaFoldDB" id="A0A2A2K800"/>
<evidence type="ECO:0000313" key="3">
    <source>
        <dbReference type="Proteomes" id="UP000218231"/>
    </source>
</evidence>
<protein>
    <recommendedName>
        <fullName evidence="4">Oxidative stress-responsive serine-rich protein 1</fullName>
    </recommendedName>
</protein>
<organism evidence="2 3">
    <name type="scientific">Diploscapter pachys</name>
    <dbReference type="NCBI Taxonomy" id="2018661"/>
    <lineage>
        <taxon>Eukaryota</taxon>
        <taxon>Metazoa</taxon>
        <taxon>Ecdysozoa</taxon>
        <taxon>Nematoda</taxon>
        <taxon>Chromadorea</taxon>
        <taxon>Rhabditida</taxon>
        <taxon>Rhabditina</taxon>
        <taxon>Rhabditomorpha</taxon>
        <taxon>Rhabditoidea</taxon>
        <taxon>Rhabditidae</taxon>
        <taxon>Diploscapter</taxon>
    </lineage>
</organism>
<dbReference type="EMBL" id="LIAE01009359">
    <property type="protein sequence ID" value="PAV70064.1"/>
    <property type="molecule type" value="Genomic_DNA"/>
</dbReference>
<dbReference type="OrthoDB" id="5802147at2759"/>
<evidence type="ECO:0000256" key="1">
    <source>
        <dbReference type="SAM" id="MobiDB-lite"/>
    </source>
</evidence>
<reference evidence="2 3" key="1">
    <citation type="journal article" date="2017" name="Curr. Biol.">
        <title>Genome architecture and evolution of a unichromosomal asexual nematode.</title>
        <authorList>
            <person name="Fradin H."/>
            <person name="Zegar C."/>
            <person name="Gutwein M."/>
            <person name="Lucas J."/>
            <person name="Kovtun M."/>
            <person name="Corcoran D."/>
            <person name="Baugh L.R."/>
            <person name="Kiontke K."/>
            <person name="Gunsalus K."/>
            <person name="Fitch D.H."/>
            <person name="Piano F."/>
        </authorList>
    </citation>
    <scope>NUCLEOTIDE SEQUENCE [LARGE SCALE GENOMIC DNA]</scope>
    <source>
        <strain evidence="2">PF1309</strain>
    </source>
</reference>
<gene>
    <name evidence="2" type="ORF">WR25_21647</name>
</gene>
<dbReference type="Proteomes" id="UP000218231">
    <property type="component" value="Unassembled WGS sequence"/>
</dbReference>
<proteinExistence type="predicted"/>
<sequence length="170" mass="18999">MPDRASPPLDGALCEALDEFTKLCIDAFPFQTSTDNDKVLQQPSTSKSSESMENCKKQAVKDEKEKAKYYHRRFRYSPYSVPKSTSKSERKADPVFTALGKIKLKGDVDKLRHCLLDRMCAAPMGCSQQAFVSASSSAPLDGDIDQLSEYFSFSVRLRLNMSALAESMYV</sequence>
<keyword evidence="3" id="KW-1185">Reference proteome</keyword>
<evidence type="ECO:0000313" key="2">
    <source>
        <dbReference type="EMBL" id="PAV70064.1"/>
    </source>
</evidence>
<feature type="region of interest" description="Disordered" evidence="1">
    <location>
        <begin position="35"/>
        <end position="64"/>
    </location>
</feature>
<accession>A0A2A2K800</accession>